<evidence type="ECO:0008006" key="5">
    <source>
        <dbReference type="Google" id="ProtNLM"/>
    </source>
</evidence>
<feature type="compositionally biased region" description="Basic and acidic residues" evidence="1">
    <location>
        <begin position="288"/>
        <end position="298"/>
    </location>
</feature>
<keyword evidence="2" id="KW-0732">Signal</keyword>
<protein>
    <recommendedName>
        <fullName evidence="5">Outer membrane lipoprotein-sorting protein</fullName>
    </recommendedName>
</protein>
<evidence type="ECO:0000313" key="3">
    <source>
        <dbReference type="EMBL" id="RFZ85278.1"/>
    </source>
</evidence>
<dbReference type="Proteomes" id="UP000260823">
    <property type="component" value="Unassembled WGS sequence"/>
</dbReference>
<dbReference type="AlphaFoldDB" id="A0A3E2NW92"/>
<feature type="chain" id="PRO_5017533795" description="Outer membrane lipoprotein-sorting protein" evidence="2">
    <location>
        <begin position="21"/>
        <end position="310"/>
    </location>
</feature>
<gene>
    <name evidence="3" type="ORF">DYU05_06675</name>
</gene>
<reference evidence="3 4" key="1">
    <citation type="submission" date="2018-08" db="EMBL/GenBank/DDBJ databases">
        <title>Mucilaginibacter terrae sp. nov., isolated from manganese diggings.</title>
        <authorList>
            <person name="Huang Y."/>
            <person name="Zhou Z."/>
        </authorList>
    </citation>
    <scope>NUCLEOTIDE SEQUENCE [LARGE SCALE GENOMIC DNA]</scope>
    <source>
        <strain evidence="3 4">ZH6</strain>
    </source>
</reference>
<evidence type="ECO:0000256" key="2">
    <source>
        <dbReference type="SAM" id="SignalP"/>
    </source>
</evidence>
<organism evidence="3 4">
    <name type="scientific">Mucilaginibacter terrenus</name>
    <dbReference type="NCBI Taxonomy" id="2482727"/>
    <lineage>
        <taxon>Bacteria</taxon>
        <taxon>Pseudomonadati</taxon>
        <taxon>Bacteroidota</taxon>
        <taxon>Sphingobacteriia</taxon>
        <taxon>Sphingobacteriales</taxon>
        <taxon>Sphingobacteriaceae</taxon>
        <taxon>Mucilaginibacter</taxon>
    </lineage>
</organism>
<dbReference type="OrthoDB" id="788168at2"/>
<evidence type="ECO:0000256" key="1">
    <source>
        <dbReference type="SAM" id="MobiDB-lite"/>
    </source>
</evidence>
<accession>A0A3E2NW92</accession>
<comment type="caution">
    <text evidence="3">The sequence shown here is derived from an EMBL/GenBank/DDBJ whole genome shotgun (WGS) entry which is preliminary data.</text>
</comment>
<name>A0A3E2NW92_9SPHI</name>
<feature type="signal peptide" evidence="2">
    <location>
        <begin position="1"/>
        <end position="20"/>
    </location>
</feature>
<keyword evidence="4" id="KW-1185">Reference proteome</keyword>
<sequence>MVKRSVITLLLLISSLCTFAQHSDESKNLKSLKMYEDSLVSLGKHFINDTSDLDRKSANYKFIPTLVAALRVPHSFNYSFDSVKAISIINSPDSRFRILSWHIMNQDGSYRFYGTIQMNTGDKLVMYPLEDYTPMFKNPEDSITDNRKWYGAQYYKIIRVATANPYYVLLGWKGNTVKSTKKVIEVLSFNRDDKPVFGNPVFPVNNKARKRVIFEYARQASMLLRYVPEQNLIVFDHLAPPDDRMKGKMDSYGPDLSYDGYQLKNGKWVLVENLDMRNVPQEQDADYVDPKAQAKIDRQSLPPAPKRIKP</sequence>
<dbReference type="EMBL" id="QWDE01000001">
    <property type="protein sequence ID" value="RFZ85278.1"/>
    <property type="molecule type" value="Genomic_DNA"/>
</dbReference>
<feature type="region of interest" description="Disordered" evidence="1">
    <location>
        <begin position="281"/>
        <end position="310"/>
    </location>
</feature>
<proteinExistence type="predicted"/>
<evidence type="ECO:0000313" key="4">
    <source>
        <dbReference type="Proteomes" id="UP000260823"/>
    </source>
</evidence>
<dbReference type="RefSeq" id="WP_117382178.1">
    <property type="nucleotide sequence ID" value="NZ_QWDE01000001.1"/>
</dbReference>